<sequence>MSQQTAQGYRVACPRCAGTGRVDRHANVRGGVCFACGGSGYRVQKTAPAAPARRFAVSACARRTGELVSPVFWLMAKTERAALTKARAQISKGTGYDPATVTVQPSN</sequence>
<accession>A0A7Z7MWI7</accession>
<keyword evidence="2" id="KW-1185">Reference proteome</keyword>
<reference evidence="1" key="1">
    <citation type="submission" date="2017-03" db="EMBL/GenBank/DDBJ databases">
        <authorList>
            <consortium name="AG Boll"/>
        </authorList>
    </citation>
    <scope>NUCLEOTIDE SEQUENCE [LARGE SCALE GENOMIC DNA]</scope>
    <source>
        <strain evidence="1">Chol</strain>
    </source>
</reference>
<protein>
    <submittedName>
        <fullName evidence="1">Uncharacterized protein</fullName>
    </submittedName>
</protein>
<gene>
    <name evidence="1" type="ORF">SDENCHOL_PA10011</name>
</gene>
<dbReference type="Gene3D" id="6.20.20.10">
    <property type="match status" value="1"/>
</dbReference>
<evidence type="ECO:0000313" key="2">
    <source>
        <dbReference type="Proteomes" id="UP000242886"/>
    </source>
</evidence>
<dbReference type="EMBL" id="LT837804">
    <property type="protein sequence ID" value="SMB33102.1"/>
    <property type="molecule type" value="Genomic_DNA"/>
</dbReference>
<evidence type="ECO:0000313" key="1">
    <source>
        <dbReference type="EMBL" id="SMB33102.1"/>
    </source>
</evidence>
<name>A0A7Z7MWI7_9PROT</name>
<keyword evidence="1" id="KW-0614">Plasmid</keyword>
<dbReference type="AlphaFoldDB" id="A0A7Z7MWI7"/>
<organism evidence="1 2">
    <name type="scientific">Sterolibacterium denitrificans</name>
    <dbReference type="NCBI Taxonomy" id="157592"/>
    <lineage>
        <taxon>Bacteria</taxon>
        <taxon>Pseudomonadati</taxon>
        <taxon>Pseudomonadota</taxon>
        <taxon>Betaproteobacteria</taxon>
        <taxon>Nitrosomonadales</taxon>
        <taxon>Sterolibacteriaceae</taxon>
        <taxon>Sterolibacterium</taxon>
    </lineage>
</organism>
<dbReference type="Proteomes" id="UP000242886">
    <property type="component" value="Plasmid SDENCHOLpa"/>
</dbReference>
<geneLocation type="plasmid" evidence="1 2">
    <name>SDENCHOLpa</name>
</geneLocation>
<dbReference type="RefSeq" id="WP_154717467.1">
    <property type="nucleotide sequence ID" value="NZ_LT837804.1"/>
</dbReference>
<proteinExistence type="predicted"/>